<name>A0AAE3VSH6_9HYPH</name>
<comment type="similarity">
    <text evidence="2">Belongs to the UPF0173 family.</text>
</comment>
<dbReference type="RefSeq" id="WP_306886904.1">
    <property type="nucleotide sequence ID" value="NZ_JAUSUL010000004.1"/>
</dbReference>
<organism evidence="4 5">
    <name type="scientific">Amorphus orientalis</name>
    <dbReference type="NCBI Taxonomy" id="649198"/>
    <lineage>
        <taxon>Bacteria</taxon>
        <taxon>Pseudomonadati</taxon>
        <taxon>Pseudomonadota</taxon>
        <taxon>Alphaproteobacteria</taxon>
        <taxon>Hyphomicrobiales</taxon>
        <taxon>Amorphaceae</taxon>
        <taxon>Amorphus</taxon>
    </lineage>
</organism>
<keyword evidence="1 2" id="KW-0378">Hydrolase</keyword>
<comment type="caution">
    <text evidence="4">The sequence shown here is derived from an EMBL/GenBank/DDBJ whole genome shotgun (WGS) entry which is preliminary data.</text>
</comment>
<dbReference type="InterPro" id="IPR022877">
    <property type="entry name" value="UPF0173"/>
</dbReference>
<dbReference type="InterPro" id="IPR050114">
    <property type="entry name" value="UPF0173_UPF0282_UlaG_hydrolase"/>
</dbReference>
<dbReference type="InterPro" id="IPR001279">
    <property type="entry name" value="Metallo-B-lactamas"/>
</dbReference>
<feature type="domain" description="Metallo-beta-lactamase" evidence="3">
    <location>
        <begin position="7"/>
        <end position="171"/>
    </location>
</feature>
<accession>A0AAE3VSH6</accession>
<dbReference type="NCBIfam" id="NF001911">
    <property type="entry name" value="PRK00685.1"/>
    <property type="match status" value="1"/>
</dbReference>
<sequence length="233" mass="25250">MQITWLGHSAFRVELGEAVILIDPFLTGNSVFTGTVEAAQERCTHIVLTHGHDDHLGDTVDIAKATGAQVVANFEICMWLSEVHGIENINPGNTGGTVDCGAFNVTFVRADHSSGVRRDGASVYFGNPLGVILTAEGQPTLYHMGDTDIFSDMALINELYQPDIGIVPIGDRFTMGARTAALACTRYFGFKTVIPCHYKTFPIIDQSADGFLREMGQNSGRVKVPEPMVPFEA</sequence>
<protein>
    <recommendedName>
        <fullName evidence="2">UPF0173 metal-dependent hydrolase J2S73_003482</fullName>
    </recommendedName>
</protein>
<dbReference type="HAMAP" id="MF_00457">
    <property type="entry name" value="UPF0173"/>
    <property type="match status" value="1"/>
</dbReference>
<dbReference type="SMART" id="SM00849">
    <property type="entry name" value="Lactamase_B"/>
    <property type="match status" value="1"/>
</dbReference>
<dbReference type="EMBL" id="JAUSUL010000004">
    <property type="protein sequence ID" value="MDQ0317005.1"/>
    <property type="molecule type" value="Genomic_DNA"/>
</dbReference>
<keyword evidence="5" id="KW-1185">Reference proteome</keyword>
<dbReference type="Gene3D" id="3.60.15.10">
    <property type="entry name" value="Ribonuclease Z/Hydroxyacylglutathione hydrolase-like"/>
    <property type="match status" value="1"/>
</dbReference>
<evidence type="ECO:0000256" key="2">
    <source>
        <dbReference type="HAMAP-Rule" id="MF_00457"/>
    </source>
</evidence>
<proteinExistence type="inferred from homology"/>
<gene>
    <name evidence="4" type="ORF">J2S73_003482</name>
</gene>
<dbReference type="SUPFAM" id="SSF56281">
    <property type="entry name" value="Metallo-hydrolase/oxidoreductase"/>
    <property type="match status" value="1"/>
</dbReference>
<evidence type="ECO:0000259" key="3">
    <source>
        <dbReference type="SMART" id="SM00849"/>
    </source>
</evidence>
<evidence type="ECO:0000313" key="4">
    <source>
        <dbReference type="EMBL" id="MDQ0317005.1"/>
    </source>
</evidence>
<reference evidence="4" key="1">
    <citation type="submission" date="2023-07" db="EMBL/GenBank/DDBJ databases">
        <title>Genomic Encyclopedia of Type Strains, Phase IV (KMG-IV): sequencing the most valuable type-strain genomes for metagenomic binning, comparative biology and taxonomic classification.</title>
        <authorList>
            <person name="Goeker M."/>
        </authorList>
    </citation>
    <scope>NUCLEOTIDE SEQUENCE</scope>
    <source>
        <strain evidence="4">DSM 21202</strain>
    </source>
</reference>
<evidence type="ECO:0000256" key="1">
    <source>
        <dbReference type="ARBA" id="ARBA00022801"/>
    </source>
</evidence>
<dbReference type="AlphaFoldDB" id="A0AAE3VSH6"/>
<dbReference type="Pfam" id="PF13483">
    <property type="entry name" value="Lactamase_B_3"/>
    <property type="match status" value="1"/>
</dbReference>
<dbReference type="GO" id="GO:0016787">
    <property type="term" value="F:hydrolase activity"/>
    <property type="evidence" value="ECO:0007669"/>
    <property type="project" value="UniProtKB-UniRule"/>
</dbReference>
<dbReference type="Proteomes" id="UP001229244">
    <property type="component" value="Unassembled WGS sequence"/>
</dbReference>
<dbReference type="PANTHER" id="PTHR43546">
    <property type="entry name" value="UPF0173 METAL-DEPENDENT HYDROLASE MJ1163-RELATED"/>
    <property type="match status" value="1"/>
</dbReference>
<evidence type="ECO:0000313" key="5">
    <source>
        <dbReference type="Proteomes" id="UP001229244"/>
    </source>
</evidence>
<dbReference type="PANTHER" id="PTHR43546:SF3">
    <property type="entry name" value="UPF0173 METAL-DEPENDENT HYDROLASE MJ1163"/>
    <property type="match status" value="1"/>
</dbReference>
<dbReference type="InterPro" id="IPR036866">
    <property type="entry name" value="RibonucZ/Hydroxyglut_hydro"/>
</dbReference>